<dbReference type="RefSeq" id="WP_350260771.1">
    <property type="nucleotide sequence ID" value="NZ_CP158292.1"/>
</dbReference>
<accession>A0AAU7TRR9</accession>
<protein>
    <submittedName>
        <fullName evidence="1">Uncharacterized protein</fullName>
    </submittedName>
</protein>
<name>A0AAU7TRR9_9GAMM</name>
<dbReference type="AlphaFoldDB" id="A0AAU7TRR9"/>
<reference evidence="1" key="1">
    <citation type="submission" date="2024-06" db="EMBL/GenBank/DDBJ databases">
        <title>Multiomics insights into the TNT degradation mechanism by Pantoea sp. BJ2 isolated from an ammunition destruction site.</title>
        <authorList>
            <person name="Luo J."/>
        </authorList>
    </citation>
    <scope>NUCLEOTIDE SEQUENCE</scope>
    <source>
        <strain evidence="1">BJ2</strain>
    </source>
</reference>
<evidence type="ECO:0000313" key="1">
    <source>
        <dbReference type="EMBL" id="XBV43232.1"/>
    </source>
</evidence>
<sequence length="161" mass="17592">MSTDELVILCLSIRDALDEWSQDGTLGSFTGLSGSEFPSGFCGIISEVMAIVLYNQTGMHPKQVTGLCEVGDTYYNKLNANSHKWLELNGITIDLTGDQFNSNLINVPPVLVSSTAHPLSKMMKTTKEDAYIIGVTKEASSFDVPQLRLSSKIISFLINKI</sequence>
<proteinExistence type="predicted"/>
<dbReference type="EMBL" id="CP158292">
    <property type="protein sequence ID" value="XBV43232.1"/>
    <property type="molecule type" value="Genomic_DNA"/>
</dbReference>
<gene>
    <name evidence="1" type="ORF">AAF463_11415</name>
</gene>
<organism evidence="1">
    <name type="scientific">Pantoea sp. BJ2</name>
    <dbReference type="NCBI Taxonomy" id="3141322"/>
    <lineage>
        <taxon>Bacteria</taxon>
        <taxon>Pseudomonadati</taxon>
        <taxon>Pseudomonadota</taxon>
        <taxon>Gammaproteobacteria</taxon>
        <taxon>Enterobacterales</taxon>
        <taxon>Erwiniaceae</taxon>
        <taxon>Pantoea</taxon>
    </lineage>
</organism>